<organism evidence="2">
    <name type="scientific">Prochloron didemni</name>
    <dbReference type="NCBI Taxonomy" id="1216"/>
    <lineage>
        <taxon>Bacteria</taxon>
        <taxon>Bacillati</taxon>
        <taxon>Cyanobacteriota</taxon>
        <taxon>Cyanophyceae</taxon>
        <taxon>Oscillatoriophycideae</taxon>
        <taxon>Chroococcales</taxon>
        <taxon>Prochloraceae</taxon>
        <taxon>Prochloron</taxon>
    </lineage>
</organism>
<reference evidence="2" key="1">
    <citation type="journal article" date="2018" name="Nat. Chem. Biol.">
        <title>Chemical diversification enables symbiotic microbiota to afford functionally distinct peptides.</title>
        <authorList>
            <person name="Smith T.E."/>
            <person name="Schmidt E.W."/>
        </authorList>
    </citation>
    <scope>NUCLEOTIDE SEQUENCE</scope>
</reference>
<accession>A0A2H4GZ74</accession>
<evidence type="ECO:0000259" key="1">
    <source>
        <dbReference type="Pfam" id="PF07862"/>
    </source>
</evidence>
<dbReference type="AlphaFoldDB" id="A0A2H4GZ74"/>
<evidence type="ECO:0000313" key="2">
    <source>
        <dbReference type="EMBL" id="ARD09204.1"/>
    </source>
</evidence>
<gene>
    <name evidence="2" type="primary">divX</name>
</gene>
<dbReference type="Pfam" id="PF07862">
    <property type="entry name" value="Nif11"/>
    <property type="match status" value="1"/>
</dbReference>
<dbReference type="InterPro" id="IPR012903">
    <property type="entry name" value="Nif11"/>
</dbReference>
<protein>
    <submittedName>
        <fullName evidence="2">DivX</fullName>
    </submittedName>
</protein>
<dbReference type="EMBL" id="KY115608">
    <property type="protein sequence ID" value="ARD09204.1"/>
    <property type="molecule type" value="Genomic_DNA"/>
</dbReference>
<sequence>MSKETVIEFYEAIFESPEFIQEIKAITRQEELIKLGARNGYHFTMEDLAQADASYIPKNNQPLISIDSDDRAREELPRPYHYEFEFSEIPGFEEIDRELKKLQIKPNTVDLDLYEKSFREEDFKFNYISPTVPGFRQYYYKSLKSYLDLPSPQPEYAWRPFHLINLDCHVEDPLYEDYFQTKVRLLKLLENCLETELRFSGSLWYPPNAYRLWHTNETQPGWRMYLVDFDNFDDNQEGEVFFRYMNPETKELVTLAEKPKIVRFFKIESEPSKILWHCIVNTTKLNRWSFGFNVSSKWMDKLLTV</sequence>
<proteinExistence type="predicted"/>
<feature type="domain" description="Nif11" evidence="1">
    <location>
        <begin position="1"/>
        <end position="48"/>
    </location>
</feature>
<name>A0A2H4GZ74_PRODI</name>